<proteinExistence type="predicted"/>
<sequence>MSSPSLQHDTPEEFVATVKYQDKTEHFKANKVNILKSVDNYGVKCWTLMGFHDTQDKNTGRALANGIHLYIERAPQKGSHTLVRALRLPDFKKNSARYIKYLDDIPDEKNELDTLEEFIGRDGRIAYEWDAGKKSIIGTFTFKAIDFDDLPFQVEGHFKLFNPGGE</sequence>
<gene>
    <name evidence="1" type="ORF">TX23_12810</name>
</gene>
<dbReference type="PATRIC" id="fig|1615673.3.peg.3614"/>
<dbReference type="RefSeq" id="WP_057702469.1">
    <property type="nucleotide sequence ID" value="NZ_JYLN01000004.1"/>
</dbReference>
<dbReference type="EMBL" id="JYLN01000004">
    <property type="protein sequence ID" value="KRP72230.1"/>
    <property type="molecule type" value="Genomic_DNA"/>
</dbReference>
<reference evidence="1 2" key="1">
    <citation type="submission" date="2015-02" db="EMBL/GenBank/DDBJ databases">
        <title>Two Pseudomonas sp. nov., isolated from raw milk.</title>
        <authorList>
            <person name="Wenning M."/>
            <person name="von Neubeck M."/>
            <person name="Huptas C."/>
            <person name="Scherer S."/>
        </authorList>
    </citation>
    <scope>NUCLEOTIDE SEQUENCE [LARGE SCALE GENOMIC DNA]</scope>
    <source>
        <strain evidence="1 2">DSM 29164</strain>
    </source>
</reference>
<dbReference type="AlphaFoldDB" id="A0A0R3AGC2"/>
<evidence type="ECO:0000313" key="1">
    <source>
        <dbReference type="EMBL" id="KRP72230.1"/>
    </source>
</evidence>
<organism evidence="1 2">
    <name type="scientific">Pseudomonas paralactis</name>
    <dbReference type="NCBI Taxonomy" id="1615673"/>
    <lineage>
        <taxon>Bacteria</taxon>
        <taxon>Pseudomonadati</taxon>
        <taxon>Pseudomonadota</taxon>
        <taxon>Gammaproteobacteria</taxon>
        <taxon>Pseudomonadales</taxon>
        <taxon>Pseudomonadaceae</taxon>
        <taxon>Pseudomonas</taxon>
    </lineage>
</organism>
<comment type="caution">
    <text evidence="1">The sequence shown here is derived from an EMBL/GenBank/DDBJ whole genome shotgun (WGS) entry which is preliminary data.</text>
</comment>
<dbReference type="Proteomes" id="UP000050852">
    <property type="component" value="Unassembled WGS sequence"/>
</dbReference>
<protein>
    <submittedName>
        <fullName evidence="1">Uncharacterized protein</fullName>
    </submittedName>
</protein>
<evidence type="ECO:0000313" key="2">
    <source>
        <dbReference type="Proteomes" id="UP000050852"/>
    </source>
</evidence>
<name>A0A0R3AGC2_9PSED</name>
<accession>A0A0R3AGC2</accession>
<dbReference type="OrthoDB" id="7031516at2"/>